<dbReference type="Pfam" id="PF01266">
    <property type="entry name" value="DAO"/>
    <property type="match status" value="1"/>
</dbReference>
<dbReference type="SUPFAM" id="SSF54373">
    <property type="entry name" value="FAD-linked reductases, C-terminal domain"/>
    <property type="match status" value="1"/>
</dbReference>
<evidence type="ECO:0000259" key="8">
    <source>
        <dbReference type="Pfam" id="PF01266"/>
    </source>
</evidence>
<keyword evidence="6" id="KW-0560">Oxidoreductase</keyword>
<organism evidence="9">
    <name type="scientific">Timema californicum</name>
    <name type="common">California timema</name>
    <name type="synonym">Walking stick</name>
    <dbReference type="NCBI Taxonomy" id="61474"/>
    <lineage>
        <taxon>Eukaryota</taxon>
        <taxon>Metazoa</taxon>
        <taxon>Ecdysozoa</taxon>
        <taxon>Arthropoda</taxon>
        <taxon>Hexapoda</taxon>
        <taxon>Insecta</taxon>
        <taxon>Pterygota</taxon>
        <taxon>Neoptera</taxon>
        <taxon>Polyneoptera</taxon>
        <taxon>Phasmatodea</taxon>
        <taxon>Timematodea</taxon>
        <taxon>Timematoidea</taxon>
        <taxon>Timematidae</taxon>
        <taxon>Timema</taxon>
    </lineage>
</organism>
<dbReference type="EMBL" id="OE180866">
    <property type="protein sequence ID" value="CAD7572145.1"/>
    <property type="molecule type" value="Genomic_DNA"/>
</dbReference>
<comment type="cofactor">
    <cofactor evidence="1">
        <name>FAD</name>
        <dbReference type="ChEBI" id="CHEBI:57692"/>
    </cofactor>
</comment>
<dbReference type="PANTHER" id="PTHR11530:SF11">
    <property type="entry name" value="D-ASPARTATE OXIDASE"/>
    <property type="match status" value="1"/>
</dbReference>
<dbReference type="SUPFAM" id="SSF51971">
    <property type="entry name" value="Nucleotide-binding domain"/>
    <property type="match status" value="1"/>
</dbReference>
<keyword evidence="5" id="KW-0274">FAD</keyword>
<evidence type="ECO:0000256" key="3">
    <source>
        <dbReference type="ARBA" id="ARBA00006730"/>
    </source>
</evidence>
<sequence>MPHRVAVVGGGVIGLTTAVALQERLLPSVDVTVLSENFSPDTTGDGAAGLWEPYITGNTSVTNITKWAGQTYRMFRELWQREDGQEVGLSMLPITNLTDHLSDNTPSFWSEVVMGYRMLDPAQLARLGKEHGSKYTKGYTYVTFICEATKFLPYLQNRLLAGGGHLVRRKVTSLDELAREDYRVIVNCTGLQARHLVGDTSVVPVRGQVLRVSAPWQNEVIIDLSGDGHHIIPNQESVVIGGTHQEGSWDLNVDPKDTQYILEGCKRIKPALKHAPLQRAWVGLRPSRSSVRLELGDPIRGEGRTTLVYPELSSGYRWCTTTDTGAAGSPYAGVVPPRSQTFCKGHFRTPSSEHSPGREHRQHVAKHTPVSASHIQLSPRNTPVINYE</sequence>
<feature type="compositionally biased region" description="Polar residues" evidence="7">
    <location>
        <begin position="370"/>
        <end position="388"/>
    </location>
</feature>
<dbReference type="InterPro" id="IPR006076">
    <property type="entry name" value="FAD-dep_OxRdtase"/>
</dbReference>
<dbReference type="GO" id="GO:0003884">
    <property type="term" value="F:D-amino-acid oxidase activity"/>
    <property type="evidence" value="ECO:0007669"/>
    <property type="project" value="InterPro"/>
</dbReference>
<dbReference type="PANTHER" id="PTHR11530">
    <property type="entry name" value="D-AMINO ACID OXIDASE"/>
    <property type="match status" value="1"/>
</dbReference>
<protein>
    <submittedName>
        <fullName evidence="9">(California timema) hypothetical protein</fullName>
    </submittedName>
</protein>
<name>A0A7R9P6P0_TIMCA</name>
<dbReference type="Gene3D" id="3.40.50.720">
    <property type="entry name" value="NAD(P)-binding Rossmann-like Domain"/>
    <property type="match status" value="1"/>
</dbReference>
<feature type="region of interest" description="Disordered" evidence="7">
    <location>
        <begin position="348"/>
        <end position="388"/>
    </location>
</feature>
<dbReference type="InterPro" id="IPR023209">
    <property type="entry name" value="DAO"/>
</dbReference>
<evidence type="ECO:0000256" key="1">
    <source>
        <dbReference type="ARBA" id="ARBA00001974"/>
    </source>
</evidence>
<reference evidence="9" key="1">
    <citation type="submission" date="2020-11" db="EMBL/GenBank/DDBJ databases">
        <authorList>
            <person name="Tran Van P."/>
        </authorList>
    </citation>
    <scope>NUCLEOTIDE SEQUENCE</scope>
</reference>
<gene>
    <name evidence="9" type="ORF">TCMB3V08_LOCUS4799</name>
</gene>
<feature type="domain" description="FAD dependent oxidoreductase" evidence="8">
    <location>
        <begin position="4"/>
        <end position="302"/>
    </location>
</feature>
<comment type="similarity">
    <text evidence="3">Belongs to the DAMOX/DASOX family.</text>
</comment>
<dbReference type="GO" id="GO:0071949">
    <property type="term" value="F:FAD binding"/>
    <property type="evidence" value="ECO:0007669"/>
    <property type="project" value="InterPro"/>
</dbReference>
<evidence type="ECO:0000256" key="6">
    <source>
        <dbReference type="ARBA" id="ARBA00023002"/>
    </source>
</evidence>
<evidence type="ECO:0000256" key="5">
    <source>
        <dbReference type="ARBA" id="ARBA00022827"/>
    </source>
</evidence>
<evidence type="ECO:0000256" key="2">
    <source>
        <dbReference type="ARBA" id="ARBA00004253"/>
    </source>
</evidence>
<dbReference type="AlphaFoldDB" id="A0A7R9P6P0"/>
<dbReference type="GO" id="GO:0005782">
    <property type="term" value="C:peroxisomal matrix"/>
    <property type="evidence" value="ECO:0007669"/>
    <property type="project" value="UniProtKB-SubCell"/>
</dbReference>
<dbReference type="Gene3D" id="3.30.9.10">
    <property type="entry name" value="D-Amino Acid Oxidase, subunit A, domain 2"/>
    <property type="match status" value="1"/>
</dbReference>
<accession>A0A7R9P6P0</accession>
<keyword evidence="4" id="KW-0285">Flavoprotein</keyword>
<evidence type="ECO:0000256" key="4">
    <source>
        <dbReference type="ARBA" id="ARBA00022630"/>
    </source>
</evidence>
<evidence type="ECO:0000256" key="7">
    <source>
        <dbReference type="SAM" id="MobiDB-lite"/>
    </source>
</evidence>
<dbReference type="GO" id="GO:0019478">
    <property type="term" value="P:D-amino acid catabolic process"/>
    <property type="evidence" value="ECO:0007669"/>
    <property type="project" value="TreeGrafter"/>
</dbReference>
<comment type="subcellular location">
    <subcellularLocation>
        <location evidence="2">Peroxisome matrix</location>
    </subcellularLocation>
</comment>
<proteinExistence type="inferred from homology"/>
<evidence type="ECO:0000313" key="9">
    <source>
        <dbReference type="EMBL" id="CAD7572145.1"/>
    </source>
</evidence>